<evidence type="ECO:0000313" key="4">
    <source>
        <dbReference type="Proteomes" id="UP000019376"/>
    </source>
</evidence>
<organism evidence="3 4">
    <name type="scientific">Penicillium oxalicum (strain 114-2 / CGMCC 5302)</name>
    <name type="common">Penicillium decumbens</name>
    <dbReference type="NCBI Taxonomy" id="933388"/>
    <lineage>
        <taxon>Eukaryota</taxon>
        <taxon>Fungi</taxon>
        <taxon>Dikarya</taxon>
        <taxon>Ascomycota</taxon>
        <taxon>Pezizomycotina</taxon>
        <taxon>Eurotiomycetes</taxon>
        <taxon>Eurotiomycetidae</taxon>
        <taxon>Eurotiales</taxon>
        <taxon>Aspergillaceae</taxon>
        <taxon>Penicillium</taxon>
    </lineage>
</organism>
<keyword evidence="2" id="KW-0472">Membrane</keyword>
<gene>
    <name evidence="3" type="ORF">PDE_04608</name>
</gene>
<evidence type="ECO:0000256" key="1">
    <source>
        <dbReference type="SAM" id="MobiDB-lite"/>
    </source>
</evidence>
<accession>S8AU30</accession>
<proteinExistence type="predicted"/>
<evidence type="ECO:0000256" key="2">
    <source>
        <dbReference type="SAM" id="Phobius"/>
    </source>
</evidence>
<protein>
    <submittedName>
        <fullName evidence="3">Uncharacterized protein</fullName>
    </submittedName>
</protein>
<sequence>MRNNRLCVTVEESCGALAPEGQGIIIFTGKRRLSAMCLALTLPTFVTLAGQVLLGTDPVISKPPSPCQQKRVIDSTAASVVNGCILWSWATGFNAHERRNYGTNGVGGNRARDEAVSDLPQNVVQNPPISPSEKLQGPHRRVSDSGQDPLRKDPSALRTQSVTLEAGHVMELELC</sequence>
<name>S8AU30_PENO1</name>
<dbReference type="HOGENOM" id="CLU_1533095_0_0_1"/>
<dbReference type="AlphaFoldDB" id="S8AU30"/>
<feature type="transmembrane region" description="Helical" evidence="2">
    <location>
        <begin position="33"/>
        <end position="54"/>
    </location>
</feature>
<evidence type="ECO:0000313" key="3">
    <source>
        <dbReference type="EMBL" id="EPS29658.1"/>
    </source>
</evidence>
<keyword evidence="4" id="KW-1185">Reference proteome</keyword>
<dbReference type="EMBL" id="KB644412">
    <property type="protein sequence ID" value="EPS29658.1"/>
    <property type="molecule type" value="Genomic_DNA"/>
</dbReference>
<reference evidence="3 4" key="1">
    <citation type="journal article" date="2013" name="PLoS ONE">
        <title>Genomic and secretomic analyses reveal unique features of the lignocellulolytic enzyme system of Penicillium decumbens.</title>
        <authorList>
            <person name="Liu G."/>
            <person name="Zhang L."/>
            <person name="Wei X."/>
            <person name="Zou G."/>
            <person name="Qin Y."/>
            <person name="Ma L."/>
            <person name="Li J."/>
            <person name="Zheng H."/>
            <person name="Wang S."/>
            <person name="Wang C."/>
            <person name="Xun L."/>
            <person name="Zhao G.-P."/>
            <person name="Zhou Z."/>
            <person name="Qu Y."/>
        </authorList>
    </citation>
    <scope>NUCLEOTIDE SEQUENCE [LARGE SCALE GENOMIC DNA]</scope>
    <source>
        <strain evidence="4">114-2 / CGMCC 5302</strain>
    </source>
</reference>
<dbReference type="Proteomes" id="UP000019376">
    <property type="component" value="Unassembled WGS sequence"/>
</dbReference>
<keyword evidence="2" id="KW-0812">Transmembrane</keyword>
<keyword evidence="2" id="KW-1133">Transmembrane helix</keyword>
<feature type="region of interest" description="Disordered" evidence="1">
    <location>
        <begin position="103"/>
        <end position="158"/>
    </location>
</feature>